<feature type="transmembrane region" description="Helical" evidence="5">
    <location>
        <begin position="62"/>
        <end position="80"/>
    </location>
</feature>
<dbReference type="InterPro" id="IPR002797">
    <property type="entry name" value="Polysacc_synth"/>
</dbReference>
<evidence type="ECO:0000256" key="5">
    <source>
        <dbReference type="SAM" id="Phobius"/>
    </source>
</evidence>
<dbReference type="Proteomes" id="UP000321058">
    <property type="component" value="Unassembled WGS sequence"/>
</dbReference>
<sequence>MQISSSIDAPAAPPAYRRRTIATNFIAMTAVSGIVLLVGIFATAYSRRVLGPAAIGQVNWNAALLAFLALLASPGLAMVGQRDIAANPKQTASITSLVIGLQMLFGLAAYAVVAAIALLDPRGGQASTLLLIQGVIILINAGSTIWVLQAHQRMAGPAIASLVINLLQIPALLLLIREPGDIYLFAAYTLPFSLALVGYYFWYLQHHGILRLADVRPRLAAGGKLLSEAWPLALSLLAVLVVYNGGAILLGFSHSDTEVGLYTTAYKLMFISTVVSGAMMNAYFPVLSQVAGDTQQAKRVAHDFATLMVWMGLPIAALGWACGRHVNDLLFGAQFAAAGPYFEWLCLVVALTFTNIGLGTPLLAWGHQKLHLKIIAMSAVASLALNIVLIPRYGSWGAIAALLAAETMSVTMLAIARRRLELGRFALLPLLIPPLLCSLAVALGIAFLPAPAHQFWWLEVAIGAALLGGCLLLFERRIAKAAWSLARRAR</sequence>
<keyword evidence="7" id="KW-1185">Reference proteome</keyword>
<dbReference type="GO" id="GO:0016020">
    <property type="term" value="C:membrane"/>
    <property type="evidence" value="ECO:0007669"/>
    <property type="project" value="UniProtKB-SubCell"/>
</dbReference>
<proteinExistence type="predicted"/>
<dbReference type="EMBL" id="BKAJ01000004">
    <property type="protein sequence ID" value="GEP52981.1"/>
    <property type="molecule type" value="Genomic_DNA"/>
</dbReference>
<keyword evidence="2 5" id="KW-0812">Transmembrane</keyword>
<name>A0A512N309_9HYPH</name>
<feature type="transmembrane region" description="Helical" evidence="5">
    <location>
        <begin position="264"/>
        <end position="284"/>
    </location>
</feature>
<feature type="transmembrane region" description="Helical" evidence="5">
    <location>
        <begin position="304"/>
        <end position="321"/>
    </location>
</feature>
<feature type="transmembrane region" description="Helical" evidence="5">
    <location>
        <begin position="225"/>
        <end position="252"/>
    </location>
</feature>
<feature type="transmembrane region" description="Helical" evidence="5">
    <location>
        <begin position="427"/>
        <end position="448"/>
    </location>
</feature>
<dbReference type="PANTHER" id="PTHR43424:SF1">
    <property type="entry name" value="LOCUS PUTATIVE PROTEIN 1-RELATED"/>
    <property type="match status" value="1"/>
</dbReference>
<evidence type="ECO:0000313" key="7">
    <source>
        <dbReference type="Proteomes" id="UP000321058"/>
    </source>
</evidence>
<feature type="transmembrane region" description="Helical" evidence="5">
    <location>
        <begin position="92"/>
        <end position="118"/>
    </location>
</feature>
<dbReference type="AlphaFoldDB" id="A0A512N309"/>
<evidence type="ECO:0000256" key="2">
    <source>
        <dbReference type="ARBA" id="ARBA00022692"/>
    </source>
</evidence>
<evidence type="ECO:0000256" key="4">
    <source>
        <dbReference type="ARBA" id="ARBA00023136"/>
    </source>
</evidence>
<feature type="transmembrane region" description="Helical" evidence="5">
    <location>
        <begin position="182"/>
        <end position="204"/>
    </location>
</feature>
<comment type="caution">
    <text evidence="6">The sequence shown here is derived from an EMBL/GenBank/DDBJ whole genome shotgun (WGS) entry which is preliminary data.</text>
</comment>
<feature type="transmembrane region" description="Helical" evidence="5">
    <location>
        <begin position="130"/>
        <end position="148"/>
    </location>
</feature>
<feature type="transmembrane region" description="Helical" evidence="5">
    <location>
        <begin position="396"/>
        <end position="415"/>
    </location>
</feature>
<keyword evidence="4 5" id="KW-0472">Membrane</keyword>
<dbReference type="Pfam" id="PF01943">
    <property type="entry name" value="Polysacc_synt"/>
    <property type="match status" value="1"/>
</dbReference>
<protein>
    <submittedName>
        <fullName evidence="6">Transporter</fullName>
    </submittedName>
</protein>
<reference evidence="6 7" key="1">
    <citation type="submission" date="2019-07" db="EMBL/GenBank/DDBJ databases">
        <title>Whole genome shotgun sequence of Reyranella soli NBRC 108950.</title>
        <authorList>
            <person name="Hosoyama A."/>
            <person name="Uohara A."/>
            <person name="Ohji S."/>
            <person name="Ichikawa N."/>
        </authorList>
    </citation>
    <scope>NUCLEOTIDE SEQUENCE [LARGE SCALE GENOMIC DNA]</scope>
    <source>
        <strain evidence="6 7">NBRC 108950</strain>
    </source>
</reference>
<organism evidence="6 7">
    <name type="scientific">Reyranella soli</name>
    <dbReference type="NCBI Taxonomy" id="1230389"/>
    <lineage>
        <taxon>Bacteria</taxon>
        <taxon>Pseudomonadati</taxon>
        <taxon>Pseudomonadota</taxon>
        <taxon>Alphaproteobacteria</taxon>
        <taxon>Hyphomicrobiales</taxon>
        <taxon>Reyranellaceae</taxon>
        <taxon>Reyranella</taxon>
    </lineage>
</organism>
<evidence type="ECO:0000256" key="1">
    <source>
        <dbReference type="ARBA" id="ARBA00004141"/>
    </source>
</evidence>
<dbReference type="RefSeq" id="WP_170302771.1">
    <property type="nucleotide sequence ID" value="NZ_BKAJ01000004.1"/>
</dbReference>
<feature type="transmembrane region" description="Helical" evidence="5">
    <location>
        <begin position="341"/>
        <end position="363"/>
    </location>
</feature>
<keyword evidence="3 5" id="KW-1133">Transmembrane helix</keyword>
<dbReference type="PANTHER" id="PTHR43424">
    <property type="entry name" value="LOCUS PUTATIVE PROTEIN 1-RELATED"/>
    <property type="match status" value="1"/>
</dbReference>
<gene>
    <name evidence="6" type="primary">rfbX</name>
    <name evidence="6" type="ORF">RSO01_01470</name>
</gene>
<feature type="transmembrane region" description="Helical" evidence="5">
    <location>
        <begin position="454"/>
        <end position="474"/>
    </location>
</feature>
<comment type="subcellular location">
    <subcellularLocation>
        <location evidence="1">Membrane</location>
        <topology evidence="1">Multi-pass membrane protein</topology>
    </subcellularLocation>
</comment>
<accession>A0A512N309</accession>
<feature type="transmembrane region" description="Helical" evidence="5">
    <location>
        <begin position="21"/>
        <end position="42"/>
    </location>
</feature>
<feature type="transmembrane region" description="Helical" evidence="5">
    <location>
        <begin position="370"/>
        <end position="390"/>
    </location>
</feature>
<dbReference type="InterPro" id="IPR052556">
    <property type="entry name" value="PolySynth_Transporter"/>
</dbReference>
<evidence type="ECO:0000313" key="6">
    <source>
        <dbReference type="EMBL" id="GEP52981.1"/>
    </source>
</evidence>
<feature type="transmembrane region" description="Helical" evidence="5">
    <location>
        <begin position="155"/>
        <end position="176"/>
    </location>
</feature>
<evidence type="ECO:0000256" key="3">
    <source>
        <dbReference type="ARBA" id="ARBA00022989"/>
    </source>
</evidence>